<organism evidence="3 4">
    <name type="scientific">Lecanosticta acicola</name>
    <dbReference type="NCBI Taxonomy" id="111012"/>
    <lineage>
        <taxon>Eukaryota</taxon>
        <taxon>Fungi</taxon>
        <taxon>Dikarya</taxon>
        <taxon>Ascomycota</taxon>
        <taxon>Pezizomycotina</taxon>
        <taxon>Dothideomycetes</taxon>
        <taxon>Dothideomycetidae</taxon>
        <taxon>Mycosphaerellales</taxon>
        <taxon>Mycosphaerellaceae</taxon>
        <taxon>Lecanosticta</taxon>
    </lineage>
</organism>
<evidence type="ECO:0000313" key="3">
    <source>
        <dbReference type="EMBL" id="CAK3946162.1"/>
    </source>
</evidence>
<evidence type="ECO:0000256" key="1">
    <source>
        <dbReference type="SAM" id="Coils"/>
    </source>
</evidence>
<proteinExistence type="predicted"/>
<feature type="region of interest" description="Disordered" evidence="2">
    <location>
        <begin position="775"/>
        <end position="796"/>
    </location>
</feature>
<gene>
    <name evidence="3" type="ORF">LECACI_7A003188</name>
</gene>
<keyword evidence="4" id="KW-1185">Reference proteome</keyword>
<feature type="compositionally biased region" description="Low complexity" evidence="2">
    <location>
        <begin position="296"/>
        <end position="305"/>
    </location>
</feature>
<protein>
    <submittedName>
        <fullName evidence="3">Uncharacterized protein</fullName>
    </submittedName>
</protein>
<evidence type="ECO:0000256" key="2">
    <source>
        <dbReference type="SAM" id="MobiDB-lite"/>
    </source>
</evidence>
<dbReference type="Proteomes" id="UP001296104">
    <property type="component" value="Unassembled WGS sequence"/>
</dbReference>
<accession>A0AAI9E9L6</accession>
<dbReference type="EMBL" id="CAVMBE010000015">
    <property type="protein sequence ID" value="CAK3946162.1"/>
    <property type="molecule type" value="Genomic_DNA"/>
</dbReference>
<reference evidence="3" key="1">
    <citation type="submission" date="2023-11" db="EMBL/GenBank/DDBJ databases">
        <authorList>
            <person name="Alioto T."/>
            <person name="Alioto T."/>
            <person name="Gomez Garrido J."/>
        </authorList>
    </citation>
    <scope>NUCLEOTIDE SEQUENCE</scope>
</reference>
<feature type="region of interest" description="Disordered" evidence="2">
    <location>
        <begin position="835"/>
        <end position="872"/>
    </location>
</feature>
<feature type="compositionally biased region" description="Basic and acidic residues" evidence="2">
    <location>
        <begin position="775"/>
        <end position="785"/>
    </location>
</feature>
<sequence>MDFMIKYFPDKYLVFGMIATFYSSSSRPANYDMFSKSKDTPMSVPPPPRTKHIAMDKIFPQSIEDLKLKGPTPHSARPPPQLRSRFSVDTIREEQVMRMVPTRVDKPLPPTPPSAVCSHFSTDTHDELLRKRALRKFPSVDLKQKFGMLNECITGPRQQKATPEYQDVRLCAEPYYIASNDVANKIGKDALLYDPNERTQAEAEVKAKAHQDAAAIQSKAREALETEMGWMAEGVLKPDPAIKHTLWPEQPPTTKKKKQVRWNNIPNAWHPPKDGPRVTPKSGEATPAPIDLAPPRTSSRDTTSSMQSEATTKLVDIPDDLEHTDTVEQVQRASILSRTASRIKAMSLFHWRDLGDTLVAILDQDIPAVEFDVITPTNDEHAQQGAEPHSASFVKNSDFARELKARVALALKEPSAKTRASAAADSNASADQQDEEEELLQSSDEIVIERSKMSYFARSEFARRVAAGVQPSGNWKRPTICELTDETKKAAKDTEDMSGSVFMDKFLADLGTPSQEASPKAHEQCPLSNAYEFAHSLKRVQTGSTLVSPPSSAAVSVIACTPPVVTPEQEEFEKERLRLFLALNLAREQKDVIKARTTEELEQARKEHRRLSEDIRMEKLKFDKDLDADAQIAANGQDLIAAAARAKMEYGHATAGQEKLAANLARRQLHTVQAVTFARTIEETGHVQITGPAGYGAIATGILWAEGGHHLHAKRKPGMRPPEDSKQPSNEDFCNCPTHAIWSVITDGSYRYVGIARSRLEKQWIVHLAQQKPSEEKVSRHEAARRVGKPLPMNDPTQLMAAEYRSECLDEVDEEDDDDDQEVYITLQTMVDHLRRQQSIPRKPLPCSSPSDSGDTFSRPTTGDSEGTFSSRRTCDSVAAGGICSKRISLAALEGGDFF</sequence>
<evidence type="ECO:0000313" key="4">
    <source>
        <dbReference type="Proteomes" id="UP001296104"/>
    </source>
</evidence>
<name>A0AAI9E9L6_9PEZI</name>
<feature type="region of interest" description="Disordered" evidence="2">
    <location>
        <begin position="416"/>
        <end position="441"/>
    </location>
</feature>
<feature type="region of interest" description="Disordered" evidence="2">
    <location>
        <begin position="265"/>
        <end position="311"/>
    </location>
</feature>
<keyword evidence="1" id="KW-0175">Coiled coil</keyword>
<feature type="compositionally biased region" description="Low complexity" evidence="2">
    <location>
        <begin position="420"/>
        <end position="431"/>
    </location>
</feature>
<feature type="coiled-coil region" evidence="1">
    <location>
        <begin position="587"/>
        <end position="621"/>
    </location>
</feature>
<dbReference type="AlphaFoldDB" id="A0AAI9E9L6"/>
<feature type="compositionally biased region" description="Polar residues" evidence="2">
    <location>
        <begin position="848"/>
        <end position="872"/>
    </location>
</feature>
<comment type="caution">
    <text evidence="3">The sequence shown here is derived from an EMBL/GenBank/DDBJ whole genome shotgun (WGS) entry which is preliminary data.</text>
</comment>